<evidence type="ECO:0000256" key="1">
    <source>
        <dbReference type="SAM" id="MobiDB-lite"/>
    </source>
</evidence>
<evidence type="ECO:0000313" key="3">
    <source>
        <dbReference type="EMBL" id="SKA74165.1"/>
    </source>
</evidence>
<name>A0A1T4WB42_9BACT</name>
<proteinExistence type="predicted"/>
<keyword evidence="2" id="KW-0732">Signal</keyword>
<protein>
    <submittedName>
        <fullName evidence="3">Uncharacterized protein</fullName>
    </submittedName>
</protein>
<feature type="signal peptide" evidence="2">
    <location>
        <begin position="1"/>
        <end position="23"/>
    </location>
</feature>
<organism evidence="3 4">
    <name type="scientific">Paucidesulfovibrio gracilis DSM 16080</name>
    <dbReference type="NCBI Taxonomy" id="1121449"/>
    <lineage>
        <taxon>Bacteria</taxon>
        <taxon>Pseudomonadati</taxon>
        <taxon>Thermodesulfobacteriota</taxon>
        <taxon>Desulfovibrionia</taxon>
        <taxon>Desulfovibrionales</taxon>
        <taxon>Desulfovibrionaceae</taxon>
        <taxon>Paucidesulfovibrio</taxon>
    </lineage>
</organism>
<dbReference type="RefSeq" id="WP_078716183.1">
    <property type="nucleotide sequence ID" value="NZ_FUYC01000002.1"/>
</dbReference>
<keyword evidence="4" id="KW-1185">Reference proteome</keyword>
<dbReference type="AlphaFoldDB" id="A0A1T4WB42"/>
<evidence type="ECO:0000313" key="4">
    <source>
        <dbReference type="Proteomes" id="UP000190027"/>
    </source>
</evidence>
<reference evidence="3 4" key="1">
    <citation type="submission" date="2017-02" db="EMBL/GenBank/DDBJ databases">
        <authorList>
            <person name="Peterson S.W."/>
        </authorList>
    </citation>
    <scope>NUCLEOTIDE SEQUENCE [LARGE SCALE GENOMIC DNA]</scope>
    <source>
        <strain evidence="3 4">DSM 16080</strain>
    </source>
</reference>
<feature type="region of interest" description="Disordered" evidence="1">
    <location>
        <begin position="21"/>
        <end position="100"/>
    </location>
</feature>
<feature type="chain" id="PRO_5013227768" evidence="2">
    <location>
        <begin position="24"/>
        <end position="100"/>
    </location>
</feature>
<dbReference type="Proteomes" id="UP000190027">
    <property type="component" value="Unassembled WGS sequence"/>
</dbReference>
<gene>
    <name evidence="3" type="ORF">SAMN02745704_00607</name>
</gene>
<evidence type="ECO:0000256" key="2">
    <source>
        <dbReference type="SAM" id="SignalP"/>
    </source>
</evidence>
<dbReference type="STRING" id="1121449.SAMN02745704_00607"/>
<feature type="compositionally biased region" description="Basic and acidic residues" evidence="1">
    <location>
        <begin position="48"/>
        <end position="81"/>
    </location>
</feature>
<sequence length="100" mass="11144">MKPFAATAVLLLLAGLVGTPALGFGPPDPSLPDRPKTEEEALQQQKIIQERLAEEQKQREEQQHSLQHSEKPASPRQERNAESPAETTIRYGDIIIHDEP</sequence>
<dbReference type="EMBL" id="FUYC01000002">
    <property type="protein sequence ID" value="SKA74165.1"/>
    <property type="molecule type" value="Genomic_DNA"/>
</dbReference>
<accession>A0A1T4WB42</accession>